<evidence type="ECO:0000313" key="2">
    <source>
        <dbReference type="Proteomes" id="UP000269221"/>
    </source>
</evidence>
<dbReference type="AlphaFoldDB" id="A0A3M0JZE6"/>
<gene>
    <name evidence="1" type="ORF">DUI87_15656</name>
</gene>
<dbReference type="Proteomes" id="UP000269221">
    <property type="component" value="Unassembled WGS sequence"/>
</dbReference>
<sequence>MAAGKASGQSEEDFASLTAQEREALSGLDRSENEVTLIECSTGSSALELPDFKDSSAHIAMNSTLWGQNLKKSSVLWKLAFPAICPANFEEFLLAVVGTLVNSVNSEICDQIIECLEGEFIL</sequence>
<keyword evidence="2" id="KW-1185">Reference proteome</keyword>
<organism evidence="1 2">
    <name type="scientific">Hirundo rustica rustica</name>
    <dbReference type="NCBI Taxonomy" id="333673"/>
    <lineage>
        <taxon>Eukaryota</taxon>
        <taxon>Metazoa</taxon>
        <taxon>Chordata</taxon>
        <taxon>Craniata</taxon>
        <taxon>Vertebrata</taxon>
        <taxon>Euteleostomi</taxon>
        <taxon>Archelosauria</taxon>
        <taxon>Archosauria</taxon>
        <taxon>Dinosauria</taxon>
        <taxon>Saurischia</taxon>
        <taxon>Theropoda</taxon>
        <taxon>Coelurosauria</taxon>
        <taxon>Aves</taxon>
        <taxon>Neognathae</taxon>
        <taxon>Neoaves</taxon>
        <taxon>Telluraves</taxon>
        <taxon>Australaves</taxon>
        <taxon>Passeriformes</taxon>
        <taxon>Sylvioidea</taxon>
        <taxon>Hirundinidae</taxon>
        <taxon>Hirundo</taxon>
    </lineage>
</organism>
<proteinExistence type="predicted"/>
<dbReference type="OrthoDB" id="418911at2759"/>
<name>A0A3M0JZE6_HIRRU</name>
<evidence type="ECO:0000313" key="1">
    <source>
        <dbReference type="EMBL" id="RMC06225.1"/>
    </source>
</evidence>
<dbReference type="EMBL" id="QRBI01000120">
    <property type="protein sequence ID" value="RMC06225.1"/>
    <property type="molecule type" value="Genomic_DNA"/>
</dbReference>
<comment type="caution">
    <text evidence="1">The sequence shown here is derived from an EMBL/GenBank/DDBJ whole genome shotgun (WGS) entry which is preliminary data.</text>
</comment>
<accession>A0A3M0JZE6</accession>
<protein>
    <submittedName>
        <fullName evidence="1">Uncharacterized protein</fullName>
    </submittedName>
</protein>
<reference evidence="1 2" key="1">
    <citation type="submission" date="2018-07" db="EMBL/GenBank/DDBJ databases">
        <title>A high quality draft genome assembly of the barn swallow (H. rustica rustica).</title>
        <authorList>
            <person name="Formenti G."/>
            <person name="Chiara M."/>
            <person name="Poveda L."/>
            <person name="Francoijs K.-J."/>
            <person name="Bonisoli-Alquati A."/>
            <person name="Canova L."/>
            <person name="Gianfranceschi L."/>
            <person name="Horner D.S."/>
            <person name="Saino N."/>
        </authorList>
    </citation>
    <scope>NUCLEOTIDE SEQUENCE [LARGE SCALE GENOMIC DNA]</scope>
    <source>
        <strain evidence="1">Chelidonia</strain>
        <tissue evidence="1">Blood</tissue>
    </source>
</reference>